<dbReference type="AlphaFoldDB" id="A0A6C0JDM2"/>
<reference evidence="1" key="1">
    <citation type="journal article" date="2020" name="Nature">
        <title>Giant virus diversity and host interactions through global metagenomics.</title>
        <authorList>
            <person name="Schulz F."/>
            <person name="Roux S."/>
            <person name="Paez-Espino D."/>
            <person name="Jungbluth S."/>
            <person name="Walsh D.A."/>
            <person name="Denef V.J."/>
            <person name="McMahon K.D."/>
            <person name="Konstantinidis K.T."/>
            <person name="Eloe-Fadrosh E.A."/>
            <person name="Kyrpides N.C."/>
            <person name="Woyke T."/>
        </authorList>
    </citation>
    <scope>NUCLEOTIDE SEQUENCE</scope>
    <source>
        <strain evidence="1">GVMAG-M-3300025880-56</strain>
    </source>
</reference>
<dbReference type="EMBL" id="MN740350">
    <property type="protein sequence ID" value="QHU01848.1"/>
    <property type="molecule type" value="Genomic_DNA"/>
</dbReference>
<evidence type="ECO:0000313" key="1">
    <source>
        <dbReference type="EMBL" id="QHU01848.1"/>
    </source>
</evidence>
<proteinExistence type="predicted"/>
<accession>A0A6C0JDM2</accession>
<name>A0A6C0JDM2_9ZZZZ</name>
<protein>
    <submittedName>
        <fullName evidence="1">Uncharacterized protein</fullName>
    </submittedName>
</protein>
<organism evidence="1">
    <name type="scientific">viral metagenome</name>
    <dbReference type="NCBI Taxonomy" id="1070528"/>
    <lineage>
        <taxon>unclassified sequences</taxon>
        <taxon>metagenomes</taxon>
        <taxon>organismal metagenomes</taxon>
    </lineage>
</organism>
<sequence>MENNDDKDKTFTNQEKSPIFRQSFFHSGYIQ</sequence>